<keyword evidence="10" id="KW-1185">Reference proteome</keyword>
<evidence type="ECO:0000313" key="10">
    <source>
        <dbReference type="Proteomes" id="UP000541470"/>
    </source>
</evidence>
<sequence>MIWQLAASKEIDMNALNALRHKASTGIVALLWLNLALIALRNGLRADGFDVFALVASLLIVGSATATWMKDRTGPTTRVVTSMAHAATVAILVYSFAGSPLQIDIHMYFFASLAICAVWIDWRAIVGYAALVAVHHILLFFVMPVAIFPGDSDFSRVVLHAVVLILQSGVLIALTHSVVSAFMASETAVETATSAERKATTMAEQARQADRHAEEMRAMREEEKAREAEAVRFVVDKLDEALTQLAAGNVSHRISDTFAGELDKLRVSFNTSVEGLESVIGQVSHVVRIIRDGTGQISHANHDLSSRTERQAASIEETASALSNVTDTVKQTASVADHVGRMVEHARTGAERSGSIVTNAVEAMSKIETSSREIGNIISVIDEIAFQTNLLALNAGVEAARAGDAGKGFAVVAQEVRELAQRSANAAKEIKALINTSSEQVRNGVSLVDETGKALHAIANEVNSISQEVEKIVRSAREQSTGLTEIDSAIGHIDRNTQQNAAMVEESSAAIQSLANEASSLEQLMVRFQISAGDNHARRQRAA</sequence>
<comment type="similarity">
    <text evidence="3">Belongs to the methyl-accepting chemotaxis (MCP) protein family.</text>
</comment>
<keyword evidence="4" id="KW-0807">Transducer</keyword>
<evidence type="ECO:0000256" key="1">
    <source>
        <dbReference type="ARBA" id="ARBA00004370"/>
    </source>
</evidence>
<feature type="domain" description="Methyl-accepting transducer" evidence="7">
    <location>
        <begin position="286"/>
        <end position="515"/>
    </location>
</feature>
<feature type="transmembrane region" description="Helical" evidence="6">
    <location>
        <begin position="103"/>
        <end position="120"/>
    </location>
</feature>
<dbReference type="SMART" id="SM00283">
    <property type="entry name" value="MA"/>
    <property type="match status" value="1"/>
</dbReference>
<evidence type="ECO:0000256" key="3">
    <source>
        <dbReference type="ARBA" id="ARBA00029447"/>
    </source>
</evidence>
<gene>
    <name evidence="9" type="ORF">HHL25_08615</name>
</gene>
<keyword evidence="6" id="KW-1133">Transmembrane helix</keyword>
<dbReference type="FunFam" id="1.10.287.950:FF:000001">
    <property type="entry name" value="Methyl-accepting chemotaxis sensory transducer"/>
    <property type="match status" value="1"/>
</dbReference>
<feature type="transmembrane region" description="Helical" evidence="6">
    <location>
        <begin position="127"/>
        <end position="148"/>
    </location>
</feature>
<feature type="transmembrane region" description="Helical" evidence="6">
    <location>
        <begin position="21"/>
        <end position="39"/>
    </location>
</feature>
<dbReference type="PROSITE" id="PS50111">
    <property type="entry name" value="CHEMOTAXIS_TRANSDUC_2"/>
    <property type="match status" value="1"/>
</dbReference>
<dbReference type="Proteomes" id="UP000541470">
    <property type="component" value="Unassembled WGS sequence"/>
</dbReference>
<feature type="transmembrane region" description="Helical" evidence="6">
    <location>
        <begin position="154"/>
        <end position="174"/>
    </location>
</feature>
<reference evidence="9 10" key="1">
    <citation type="submission" date="2020-04" db="EMBL/GenBank/DDBJ databases">
        <title>Rhizobium sp. S-51 isolated from soil.</title>
        <authorList>
            <person name="Dahal R.H."/>
        </authorList>
    </citation>
    <scope>NUCLEOTIDE SEQUENCE [LARGE SCALE GENOMIC DNA]</scope>
    <source>
        <strain evidence="9 10">S-51</strain>
    </source>
</reference>
<comment type="subcellular location">
    <subcellularLocation>
        <location evidence="1">Membrane</location>
    </subcellularLocation>
</comment>
<evidence type="ECO:0000256" key="5">
    <source>
        <dbReference type="SAM" id="Coils"/>
    </source>
</evidence>
<dbReference type="InterPro" id="IPR004090">
    <property type="entry name" value="Chemotax_Me-accpt_rcpt"/>
</dbReference>
<dbReference type="EMBL" id="JABBGK010000001">
    <property type="protein sequence ID" value="NML74179.1"/>
    <property type="molecule type" value="Genomic_DNA"/>
</dbReference>
<organism evidence="9 10">
    <name type="scientific">Rhizobium terricola</name>
    <dbReference type="NCBI Taxonomy" id="2728849"/>
    <lineage>
        <taxon>Bacteria</taxon>
        <taxon>Pseudomonadati</taxon>
        <taxon>Pseudomonadota</taxon>
        <taxon>Alphaproteobacteria</taxon>
        <taxon>Hyphomicrobiales</taxon>
        <taxon>Rhizobiaceae</taxon>
        <taxon>Rhizobium/Agrobacterium group</taxon>
        <taxon>Rhizobium</taxon>
    </lineage>
</organism>
<dbReference type="PANTHER" id="PTHR43531">
    <property type="entry name" value="PROTEIN ICFG"/>
    <property type="match status" value="1"/>
</dbReference>
<protein>
    <submittedName>
        <fullName evidence="9">Methyl-accepting chemotaxis protein</fullName>
    </submittedName>
</protein>
<dbReference type="Gene3D" id="1.10.287.950">
    <property type="entry name" value="Methyl-accepting chemotaxis protein"/>
    <property type="match status" value="1"/>
</dbReference>
<feature type="transmembrane region" description="Helical" evidence="6">
    <location>
        <begin position="51"/>
        <end position="68"/>
    </location>
</feature>
<feature type="transmembrane region" description="Helical" evidence="6">
    <location>
        <begin position="80"/>
        <end position="97"/>
    </location>
</feature>
<evidence type="ECO:0000256" key="6">
    <source>
        <dbReference type="SAM" id="Phobius"/>
    </source>
</evidence>
<dbReference type="PANTHER" id="PTHR43531:SF11">
    <property type="entry name" value="METHYL-ACCEPTING CHEMOTAXIS PROTEIN 3"/>
    <property type="match status" value="1"/>
</dbReference>
<dbReference type="InterPro" id="IPR003660">
    <property type="entry name" value="HAMP_dom"/>
</dbReference>
<feature type="coiled-coil region" evidence="5">
    <location>
        <begin position="202"/>
        <end position="229"/>
    </location>
</feature>
<name>A0A7Y0AVE7_9HYPH</name>
<dbReference type="GO" id="GO:0006935">
    <property type="term" value="P:chemotaxis"/>
    <property type="evidence" value="ECO:0007669"/>
    <property type="project" value="UniProtKB-KW"/>
</dbReference>
<dbReference type="GO" id="GO:0016020">
    <property type="term" value="C:membrane"/>
    <property type="evidence" value="ECO:0007669"/>
    <property type="project" value="UniProtKB-SubCell"/>
</dbReference>
<dbReference type="PRINTS" id="PR00260">
    <property type="entry name" value="CHEMTRNSDUCR"/>
</dbReference>
<evidence type="ECO:0000259" key="7">
    <source>
        <dbReference type="PROSITE" id="PS50111"/>
    </source>
</evidence>
<dbReference type="AlphaFoldDB" id="A0A7Y0AVE7"/>
<evidence type="ECO:0000256" key="2">
    <source>
        <dbReference type="ARBA" id="ARBA00022500"/>
    </source>
</evidence>
<dbReference type="CDD" id="cd11386">
    <property type="entry name" value="MCP_signal"/>
    <property type="match status" value="1"/>
</dbReference>
<dbReference type="InterPro" id="IPR004089">
    <property type="entry name" value="MCPsignal_dom"/>
</dbReference>
<evidence type="ECO:0000313" key="9">
    <source>
        <dbReference type="EMBL" id="NML74179.1"/>
    </source>
</evidence>
<keyword evidence="2" id="KW-0145">Chemotaxis</keyword>
<dbReference type="GO" id="GO:0004888">
    <property type="term" value="F:transmembrane signaling receptor activity"/>
    <property type="evidence" value="ECO:0007669"/>
    <property type="project" value="InterPro"/>
</dbReference>
<dbReference type="GO" id="GO:0007165">
    <property type="term" value="P:signal transduction"/>
    <property type="evidence" value="ECO:0007669"/>
    <property type="project" value="UniProtKB-KW"/>
</dbReference>
<evidence type="ECO:0000259" key="8">
    <source>
        <dbReference type="PROSITE" id="PS50885"/>
    </source>
</evidence>
<keyword evidence="6" id="KW-0812">Transmembrane</keyword>
<proteinExistence type="inferred from homology"/>
<keyword evidence="5" id="KW-0175">Coiled coil</keyword>
<accession>A0A7Y0AVE7</accession>
<evidence type="ECO:0000256" key="4">
    <source>
        <dbReference type="PROSITE-ProRule" id="PRU00284"/>
    </source>
</evidence>
<comment type="caution">
    <text evidence="9">The sequence shown here is derived from an EMBL/GenBank/DDBJ whole genome shotgun (WGS) entry which is preliminary data.</text>
</comment>
<dbReference type="InterPro" id="IPR051310">
    <property type="entry name" value="MCP_chemotaxis"/>
</dbReference>
<dbReference type="SUPFAM" id="SSF58104">
    <property type="entry name" value="Methyl-accepting chemotaxis protein (MCP) signaling domain"/>
    <property type="match status" value="1"/>
</dbReference>
<keyword evidence="6" id="KW-0472">Membrane</keyword>
<dbReference type="PROSITE" id="PS50885">
    <property type="entry name" value="HAMP"/>
    <property type="match status" value="1"/>
</dbReference>
<feature type="domain" description="HAMP" evidence="8">
    <location>
        <begin position="229"/>
        <end position="281"/>
    </location>
</feature>
<dbReference type="Pfam" id="PF00015">
    <property type="entry name" value="MCPsignal"/>
    <property type="match status" value="1"/>
</dbReference>